<evidence type="ECO:0000313" key="2">
    <source>
        <dbReference type="EMBL" id="MCJ7858067.1"/>
    </source>
</evidence>
<dbReference type="AlphaFoldDB" id="A0A9X1WI75"/>
<evidence type="ECO:0000313" key="3">
    <source>
        <dbReference type="Proteomes" id="UP001139207"/>
    </source>
</evidence>
<comment type="caution">
    <text evidence="2">The sequence shown here is derived from an EMBL/GenBank/DDBJ whole genome shotgun (WGS) entry which is preliminary data.</text>
</comment>
<keyword evidence="3" id="KW-1185">Reference proteome</keyword>
<dbReference type="Pfam" id="PF01872">
    <property type="entry name" value="RibD_C"/>
    <property type="match status" value="1"/>
</dbReference>
<sequence>MSRTTIAHLFHSLDGVVGDPHLWQFDSFGDEDGAAMDAHLAPVTDAVIGRTLWKEWLDYWPNAEHAGEPDDFVGWINPVRKHVVSSTLAAEYPDGLPWNSTLATGDPVAFMRRLKASGSGDIAVLGGIRTVRSLFLAGMIDQLTLTTHPVVAGSGRRLFDGTVPTTRLRLLNSSRTSSGNAVLTYGLRD</sequence>
<dbReference type="GO" id="GO:0009231">
    <property type="term" value="P:riboflavin biosynthetic process"/>
    <property type="evidence" value="ECO:0007669"/>
    <property type="project" value="InterPro"/>
</dbReference>
<name>A0A9X1WI75_9CORY</name>
<organism evidence="2 3">
    <name type="scientific">Corynebacterium kalidii</name>
    <dbReference type="NCBI Taxonomy" id="2931982"/>
    <lineage>
        <taxon>Bacteria</taxon>
        <taxon>Bacillati</taxon>
        <taxon>Actinomycetota</taxon>
        <taxon>Actinomycetes</taxon>
        <taxon>Mycobacteriales</taxon>
        <taxon>Corynebacteriaceae</taxon>
        <taxon>Corynebacterium</taxon>
    </lineage>
</organism>
<dbReference type="InterPro" id="IPR002734">
    <property type="entry name" value="RibDG_C"/>
</dbReference>
<reference evidence="2" key="1">
    <citation type="submission" date="2022-04" db="EMBL/GenBank/DDBJ databases">
        <title>Corynebacterium kalidii LD5P10.</title>
        <authorList>
            <person name="Sun J.Q."/>
        </authorList>
    </citation>
    <scope>NUCLEOTIDE SEQUENCE</scope>
    <source>
        <strain evidence="2">LD5P10</strain>
    </source>
</reference>
<gene>
    <name evidence="2" type="ORF">MUN33_04955</name>
</gene>
<dbReference type="EMBL" id="JALIEA010000011">
    <property type="protein sequence ID" value="MCJ7858067.1"/>
    <property type="molecule type" value="Genomic_DNA"/>
</dbReference>
<protein>
    <submittedName>
        <fullName evidence="2">Dihydrofolate reductase family protein</fullName>
    </submittedName>
</protein>
<evidence type="ECO:0000259" key="1">
    <source>
        <dbReference type="Pfam" id="PF01872"/>
    </source>
</evidence>
<accession>A0A9X1WI75</accession>
<feature type="domain" description="Bacterial bifunctional deaminase-reductase C-terminal" evidence="1">
    <location>
        <begin position="5"/>
        <end position="180"/>
    </location>
</feature>
<proteinExistence type="predicted"/>
<dbReference type="Gene3D" id="3.40.430.10">
    <property type="entry name" value="Dihydrofolate Reductase, subunit A"/>
    <property type="match status" value="1"/>
</dbReference>
<dbReference type="Proteomes" id="UP001139207">
    <property type="component" value="Unassembled WGS sequence"/>
</dbReference>
<dbReference type="RefSeq" id="WP_244803778.1">
    <property type="nucleotide sequence ID" value="NZ_JALIEA010000011.1"/>
</dbReference>
<dbReference type="SUPFAM" id="SSF53597">
    <property type="entry name" value="Dihydrofolate reductase-like"/>
    <property type="match status" value="1"/>
</dbReference>
<dbReference type="GO" id="GO:0008703">
    <property type="term" value="F:5-amino-6-(5-phosphoribosylamino)uracil reductase activity"/>
    <property type="evidence" value="ECO:0007669"/>
    <property type="project" value="InterPro"/>
</dbReference>
<dbReference type="InterPro" id="IPR024072">
    <property type="entry name" value="DHFR-like_dom_sf"/>
</dbReference>